<keyword evidence="2" id="KW-1185">Reference proteome</keyword>
<dbReference type="Proteomes" id="UP001055811">
    <property type="component" value="Linkage Group LG01"/>
</dbReference>
<sequence>MRAKNKLWTLEEESELAWSTQPTFCGSPIPTPFILLRCCVPRVPIKSFNTLVAFHVISSPFGTRHQFTSLQKHHRFTCTSSTQTNKTPRDKARKDIELQFLGSSSFLLSSNWKLHFSMDIGLLNFAGYVCIFALIVEFRGSSALISTPDINQQDSKAIAFSVV</sequence>
<accession>A0ACB9H0Z1</accession>
<dbReference type="EMBL" id="CM042009">
    <property type="protein sequence ID" value="KAI3789118.1"/>
    <property type="molecule type" value="Genomic_DNA"/>
</dbReference>
<comment type="caution">
    <text evidence="1">The sequence shown here is derived from an EMBL/GenBank/DDBJ whole genome shotgun (WGS) entry which is preliminary data.</text>
</comment>
<evidence type="ECO:0000313" key="2">
    <source>
        <dbReference type="Proteomes" id="UP001055811"/>
    </source>
</evidence>
<protein>
    <submittedName>
        <fullName evidence="1">Uncharacterized protein</fullName>
    </submittedName>
</protein>
<proteinExistence type="predicted"/>
<gene>
    <name evidence="1" type="ORF">L2E82_01906</name>
</gene>
<organism evidence="1 2">
    <name type="scientific">Cichorium intybus</name>
    <name type="common">Chicory</name>
    <dbReference type="NCBI Taxonomy" id="13427"/>
    <lineage>
        <taxon>Eukaryota</taxon>
        <taxon>Viridiplantae</taxon>
        <taxon>Streptophyta</taxon>
        <taxon>Embryophyta</taxon>
        <taxon>Tracheophyta</taxon>
        <taxon>Spermatophyta</taxon>
        <taxon>Magnoliopsida</taxon>
        <taxon>eudicotyledons</taxon>
        <taxon>Gunneridae</taxon>
        <taxon>Pentapetalae</taxon>
        <taxon>asterids</taxon>
        <taxon>campanulids</taxon>
        <taxon>Asterales</taxon>
        <taxon>Asteraceae</taxon>
        <taxon>Cichorioideae</taxon>
        <taxon>Cichorieae</taxon>
        <taxon>Cichoriinae</taxon>
        <taxon>Cichorium</taxon>
    </lineage>
</organism>
<evidence type="ECO:0000313" key="1">
    <source>
        <dbReference type="EMBL" id="KAI3789118.1"/>
    </source>
</evidence>
<reference evidence="2" key="1">
    <citation type="journal article" date="2022" name="Mol. Ecol. Resour.">
        <title>The genomes of chicory, endive, great burdock and yacon provide insights into Asteraceae palaeo-polyploidization history and plant inulin production.</title>
        <authorList>
            <person name="Fan W."/>
            <person name="Wang S."/>
            <person name="Wang H."/>
            <person name="Wang A."/>
            <person name="Jiang F."/>
            <person name="Liu H."/>
            <person name="Zhao H."/>
            <person name="Xu D."/>
            <person name="Zhang Y."/>
        </authorList>
    </citation>
    <scope>NUCLEOTIDE SEQUENCE [LARGE SCALE GENOMIC DNA]</scope>
    <source>
        <strain evidence="2">cv. Punajuju</strain>
    </source>
</reference>
<name>A0ACB9H0Z1_CICIN</name>
<reference evidence="1 2" key="2">
    <citation type="journal article" date="2022" name="Mol. Ecol. Resour.">
        <title>The genomes of chicory, endive, great burdock and yacon provide insights into Asteraceae paleo-polyploidization history and plant inulin production.</title>
        <authorList>
            <person name="Fan W."/>
            <person name="Wang S."/>
            <person name="Wang H."/>
            <person name="Wang A."/>
            <person name="Jiang F."/>
            <person name="Liu H."/>
            <person name="Zhao H."/>
            <person name="Xu D."/>
            <person name="Zhang Y."/>
        </authorList>
    </citation>
    <scope>NUCLEOTIDE SEQUENCE [LARGE SCALE GENOMIC DNA]</scope>
    <source>
        <strain evidence="2">cv. Punajuju</strain>
        <tissue evidence="1">Leaves</tissue>
    </source>
</reference>